<keyword evidence="2" id="KW-1185">Reference proteome</keyword>
<dbReference type="Proteomes" id="UP001348817">
    <property type="component" value="Plasmid pFA11"/>
</dbReference>
<sequence>MTRKGRKTRPVRQGLKTASVVGDGFTEKIYFDKLKDYEKPKGLSVVPELPTKGKGGWDRVLSKGEAELFDKERDYVYCVVDLDVVRKDRAWDKYRGRIADIRDRISRAKAAGDTVGEFHVLECMPCIERWFLLHYEYSTKAFEDGEACEKELRKYVRDYEKSQSYLENVGGGVYARLKPAQQDGFRNGDRLKEAAVAEGGESFPVCTVQEAVRGILFFGSADLRGLRVNGRPADLERMEFWKQWEGEEISEDRILALTESPDAGTSVSVSGDEIRVRVTAMDGVTVREWCFGVRCF</sequence>
<accession>A0AAU9DPA6</accession>
<dbReference type="RefSeq" id="WP_338396278.1">
    <property type="nucleotide sequence ID" value="NZ_AP025325.1"/>
</dbReference>
<protein>
    <recommendedName>
        <fullName evidence="3">RloB-like protein</fullName>
    </recommendedName>
</protein>
<organism evidence="1 2">
    <name type="scientific">Fulvitalea axinellae</name>
    <dbReference type="NCBI Taxonomy" id="1182444"/>
    <lineage>
        <taxon>Bacteria</taxon>
        <taxon>Pseudomonadati</taxon>
        <taxon>Bacteroidota</taxon>
        <taxon>Cytophagia</taxon>
        <taxon>Cytophagales</taxon>
        <taxon>Persicobacteraceae</taxon>
        <taxon>Fulvitalea</taxon>
    </lineage>
</organism>
<gene>
    <name evidence="1" type="ORF">FUAX_54920</name>
</gene>
<evidence type="ECO:0000313" key="2">
    <source>
        <dbReference type="Proteomes" id="UP001348817"/>
    </source>
</evidence>
<evidence type="ECO:0008006" key="3">
    <source>
        <dbReference type="Google" id="ProtNLM"/>
    </source>
</evidence>
<dbReference type="KEGG" id="fax:FUAX_54920"/>
<dbReference type="InterPro" id="IPR025591">
    <property type="entry name" value="RloB"/>
</dbReference>
<reference evidence="1 2" key="1">
    <citation type="submission" date="2021-12" db="EMBL/GenBank/DDBJ databases">
        <title>Genome sequencing of bacteria with rrn-lacking chromosome and rrn-plasmid.</title>
        <authorList>
            <person name="Anda M."/>
            <person name="Iwasaki W."/>
        </authorList>
    </citation>
    <scope>NUCLEOTIDE SEQUENCE [LARGE SCALE GENOMIC DNA]</scope>
    <source>
        <strain evidence="1 2">DSM 100852</strain>
        <plasmid evidence="1 2">pFA11</plasmid>
    </source>
</reference>
<geneLocation type="plasmid" evidence="1 2">
    <name>pFA11</name>
</geneLocation>
<proteinExistence type="predicted"/>
<dbReference type="Pfam" id="PF13707">
    <property type="entry name" value="RloB"/>
    <property type="match status" value="1"/>
</dbReference>
<evidence type="ECO:0000313" key="1">
    <source>
        <dbReference type="EMBL" id="BDD13060.1"/>
    </source>
</evidence>
<dbReference type="EMBL" id="AP025325">
    <property type="protein sequence ID" value="BDD13060.1"/>
    <property type="molecule type" value="Genomic_DNA"/>
</dbReference>
<name>A0AAU9DPA6_9BACT</name>
<dbReference type="AlphaFoldDB" id="A0AAU9DPA6"/>
<keyword evidence="1" id="KW-0614">Plasmid</keyword>